<gene>
    <name evidence="3" type="ORF">EGW08_007808</name>
</gene>
<organism evidence="3 4">
    <name type="scientific">Elysia chlorotica</name>
    <name type="common">Eastern emerald elysia</name>
    <name type="synonym">Sea slug</name>
    <dbReference type="NCBI Taxonomy" id="188477"/>
    <lineage>
        <taxon>Eukaryota</taxon>
        <taxon>Metazoa</taxon>
        <taxon>Spiralia</taxon>
        <taxon>Lophotrochozoa</taxon>
        <taxon>Mollusca</taxon>
        <taxon>Gastropoda</taxon>
        <taxon>Heterobranchia</taxon>
        <taxon>Euthyneura</taxon>
        <taxon>Panpulmonata</taxon>
        <taxon>Sacoglossa</taxon>
        <taxon>Placobranchoidea</taxon>
        <taxon>Plakobranchidae</taxon>
        <taxon>Elysia</taxon>
    </lineage>
</organism>
<proteinExistence type="predicted"/>
<dbReference type="OrthoDB" id="8185403at2759"/>
<name>A0A3S1C6N4_ELYCH</name>
<dbReference type="STRING" id="188477.A0A3S1C6N4"/>
<protein>
    <submittedName>
        <fullName evidence="3">Uncharacterized protein</fullName>
    </submittedName>
</protein>
<dbReference type="PANTHER" id="PTHR46260:SF3">
    <property type="entry name" value="RING-TYPE DOMAIN-CONTAINING PROTEIN"/>
    <property type="match status" value="1"/>
</dbReference>
<keyword evidence="1" id="KW-0880">Kelch repeat</keyword>
<dbReference type="AlphaFoldDB" id="A0A3S1C6N4"/>
<comment type="caution">
    <text evidence="3">The sequence shown here is derived from an EMBL/GenBank/DDBJ whole genome shotgun (WGS) entry which is preliminary data.</text>
</comment>
<dbReference type="SMART" id="SM00612">
    <property type="entry name" value="Kelch"/>
    <property type="match status" value="6"/>
</dbReference>
<evidence type="ECO:0000313" key="3">
    <source>
        <dbReference type="EMBL" id="RUS84424.1"/>
    </source>
</evidence>
<dbReference type="Pfam" id="PF01344">
    <property type="entry name" value="Kelch_1"/>
    <property type="match status" value="2"/>
</dbReference>
<dbReference type="EMBL" id="RQTK01000206">
    <property type="protein sequence ID" value="RUS84424.1"/>
    <property type="molecule type" value="Genomic_DNA"/>
</dbReference>
<dbReference type="PANTHER" id="PTHR46260">
    <property type="entry name" value="RING-TYPE DOMAIN-CONTAINING PROTEIN"/>
    <property type="match status" value="1"/>
</dbReference>
<dbReference type="Pfam" id="PF24681">
    <property type="entry name" value="Kelch_KLHDC2_KLHL20_DRC7"/>
    <property type="match status" value="1"/>
</dbReference>
<dbReference type="Gene3D" id="2.120.10.80">
    <property type="entry name" value="Kelch-type beta propeller"/>
    <property type="match status" value="2"/>
</dbReference>
<evidence type="ECO:0000256" key="2">
    <source>
        <dbReference type="ARBA" id="ARBA00022737"/>
    </source>
</evidence>
<evidence type="ECO:0000313" key="4">
    <source>
        <dbReference type="Proteomes" id="UP000271974"/>
    </source>
</evidence>
<dbReference type="InterPro" id="IPR006652">
    <property type="entry name" value="Kelch_1"/>
</dbReference>
<sequence length="337" mass="36889">MAYKWETLKAMPSKRVFASSLVHEENLYIIGGCNERGIPLDCFEMFNTRQKKWHRLQNLPTKRAAPAVVASGTKIVAVGGVSESQHPLSAIEIYDIADKKWTVVDPLGDKLLGISCVLRGNKAYFMGGMAADTSPFDKFVELDMETFAWRIMPPMPTARYATFAFLIDDKIYVIGGRQGKIPSVALEVFDLSTGQWTRLPDVPSPRVFAMYATDGKHIFSVGGLLQPASQGFSDTCEAFSIDKGEWKACRSMPTKRGDFAVAIVAGKLVCAGGLGNDGKPLSVTEVYDVESNSWSAVGEMPSTHCSCSYVLHQDQLFVCGGLSCRGPSNAMEVLRFQ</sequence>
<evidence type="ECO:0000256" key="1">
    <source>
        <dbReference type="ARBA" id="ARBA00022441"/>
    </source>
</evidence>
<keyword evidence="4" id="KW-1185">Reference proteome</keyword>
<reference evidence="3 4" key="1">
    <citation type="submission" date="2019-01" db="EMBL/GenBank/DDBJ databases">
        <title>A draft genome assembly of the solar-powered sea slug Elysia chlorotica.</title>
        <authorList>
            <person name="Cai H."/>
            <person name="Li Q."/>
            <person name="Fang X."/>
            <person name="Li J."/>
            <person name="Curtis N.E."/>
            <person name="Altenburger A."/>
            <person name="Shibata T."/>
            <person name="Feng M."/>
            <person name="Maeda T."/>
            <person name="Schwartz J.A."/>
            <person name="Shigenobu S."/>
            <person name="Lundholm N."/>
            <person name="Nishiyama T."/>
            <person name="Yang H."/>
            <person name="Hasebe M."/>
            <person name="Li S."/>
            <person name="Pierce S.K."/>
            <person name="Wang J."/>
        </authorList>
    </citation>
    <scope>NUCLEOTIDE SEQUENCE [LARGE SCALE GENOMIC DNA]</scope>
    <source>
        <strain evidence="3">EC2010</strain>
        <tissue evidence="3">Whole organism of an adult</tissue>
    </source>
</reference>
<dbReference type="Proteomes" id="UP000271974">
    <property type="component" value="Unassembled WGS sequence"/>
</dbReference>
<dbReference type="SUPFAM" id="SSF117281">
    <property type="entry name" value="Kelch motif"/>
    <property type="match status" value="2"/>
</dbReference>
<keyword evidence="2" id="KW-0677">Repeat</keyword>
<dbReference type="InterPro" id="IPR015915">
    <property type="entry name" value="Kelch-typ_b-propeller"/>
</dbReference>
<accession>A0A3S1C6N4</accession>
<dbReference type="InterPro" id="IPR051746">
    <property type="entry name" value="Kelch_domain_containing_8"/>
</dbReference>